<name>H2ZGP1_CIOSA</name>
<reference evidence="2" key="2">
    <citation type="submission" date="2025-08" db="UniProtKB">
        <authorList>
            <consortium name="Ensembl"/>
        </authorList>
    </citation>
    <scope>IDENTIFICATION</scope>
</reference>
<dbReference type="OMA" id="IANFFSH"/>
<evidence type="ECO:0000256" key="1">
    <source>
        <dbReference type="PROSITE-ProRule" id="PRU00339"/>
    </source>
</evidence>
<evidence type="ECO:0008006" key="4">
    <source>
        <dbReference type="Google" id="ProtNLM"/>
    </source>
</evidence>
<keyword evidence="1" id="KW-0802">TPR repeat</keyword>
<feature type="repeat" description="TPR" evidence="1">
    <location>
        <begin position="115"/>
        <end position="148"/>
    </location>
</feature>
<dbReference type="GeneTree" id="ENSGT00390000011607"/>
<reference evidence="2" key="3">
    <citation type="submission" date="2025-09" db="UniProtKB">
        <authorList>
            <consortium name="Ensembl"/>
        </authorList>
    </citation>
    <scope>IDENTIFICATION</scope>
</reference>
<dbReference type="HOGENOM" id="CLU_1495687_0_0_1"/>
<dbReference type="Ensembl" id="ENSCSAVT00000016939.1">
    <property type="protein sequence ID" value="ENSCSAVP00000016757.1"/>
    <property type="gene ID" value="ENSCSAVG00000009854.1"/>
</dbReference>
<dbReference type="InterPro" id="IPR019734">
    <property type="entry name" value="TPR_rpt"/>
</dbReference>
<protein>
    <recommendedName>
        <fullName evidence="4">Rapsyn myristoylation/linker region N-terminal domain-containing protein</fullName>
    </recommendedName>
</protein>
<proteinExistence type="predicted"/>
<organism evidence="2 3">
    <name type="scientific">Ciona savignyi</name>
    <name type="common">Pacific transparent sea squirt</name>
    <dbReference type="NCBI Taxonomy" id="51511"/>
    <lineage>
        <taxon>Eukaryota</taxon>
        <taxon>Metazoa</taxon>
        <taxon>Chordata</taxon>
        <taxon>Tunicata</taxon>
        <taxon>Ascidiacea</taxon>
        <taxon>Phlebobranchia</taxon>
        <taxon>Cionidae</taxon>
        <taxon>Ciona</taxon>
    </lineage>
</organism>
<reference evidence="3" key="1">
    <citation type="submission" date="2003-08" db="EMBL/GenBank/DDBJ databases">
        <authorList>
            <person name="Birren B."/>
            <person name="Nusbaum C."/>
            <person name="Abebe A."/>
            <person name="Abouelleil A."/>
            <person name="Adekoya E."/>
            <person name="Ait-zahra M."/>
            <person name="Allen N."/>
            <person name="Allen T."/>
            <person name="An P."/>
            <person name="Anderson M."/>
            <person name="Anderson S."/>
            <person name="Arachchi H."/>
            <person name="Armbruster J."/>
            <person name="Bachantsang P."/>
            <person name="Baldwin J."/>
            <person name="Barry A."/>
            <person name="Bayul T."/>
            <person name="Blitshsteyn B."/>
            <person name="Bloom T."/>
            <person name="Blye J."/>
            <person name="Boguslavskiy L."/>
            <person name="Borowsky M."/>
            <person name="Boukhgalter B."/>
            <person name="Brunache A."/>
            <person name="Butler J."/>
            <person name="Calixte N."/>
            <person name="Calvo S."/>
            <person name="Camarata J."/>
            <person name="Campo K."/>
            <person name="Chang J."/>
            <person name="Cheshatsang Y."/>
            <person name="Citroen M."/>
            <person name="Collymore A."/>
            <person name="Considine T."/>
            <person name="Cook A."/>
            <person name="Cooke P."/>
            <person name="Corum B."/>
            <person name="Cuomo C."/>
            <person name="David R."/>
            <person name="Dawoe T."/>
            <person name="Degray S."/>
            <person name="Dodge S."/>
            <person name="Dooley K."/>
            <person name="Dorje P."/>
            <person name="Dorjee K."/>
            <person name="Dorris L."/>
            <person name="Duffey N."/>
            <person name="Dupes A."/>
            <person name="Elkins T."/>
            <person name="Engels R."/>
            <person name="Erickson J."/>
            <person name="Farina A."/>
            <person name="Faro S."/>
            <person name="Ferreira P."/>
            <person name="Fischer H."/>
            <person name="Fitzgerald M."/>
            <person name="Foley K."/>
            <person name="Gage D."/>
            <person name="Galagan J."/>
            <person name="Gearin G."/>
            <person name="Gnerre S."/>
            <person name="Gnirke A."/>
            <person name="Goyette A."/>
            <person name="Graham J."/>
            <person name="Grandbois E."/>
            <person name="Gyaltsen K."/>
            <person name="Hafez N."/>
            <person name="Hagopian D."/>
            <person name="Hagos B."/>
            <person name="Hall J."/>
            <person name="Hatcher B."/>
            <person name="Heller A."/>
            <person name="Higgins H."/>
            <person name="Honan T."/>
            <person name="Horn A."/>
            <person name="Houde N."/>
            <person name="Hughes L."/>
            <person name="Hulme W."/>
            <person name="Husby E."/>
            <person name="Iliev I."/>
            <person name="Jaffe D."/>
            <person name="Jones C."/>
            <person name="Kamal M."/>
            <person name="Kamat A."/>
            <person name="Kamvysselis M."/>
            <person name="Karlsson E."/>
            <person name="Kells C."/>
            <person name="Kieu A."/>
            <person name="Kisner P."/>
            <person name="Kodira C."/>
            <person name="Kulbokas E."/>
            <person name="Labutti K."/>
            <person name="Lama D."/>
            <person name="Landers T."/>
            <person name="Leger J."/>
            <person name="Levine S."/>
            <person name="Lewis D."/>
            <person name="Lewis T."/>
            <person name="Lindblad-toh K."/>
            <person name="Liu X."/>
            <person name="Lokyitsang T."/>
            <person name="Lokyitsang Y."/>
            <person name="Lucien O."/>
            <person name="Lui A."/>
            <person name="Ma L.J."/>
            <person name="Mabbitt R."/>
            <person name="Macdonald J."/>
            <person name="Maclean C."/>
            <person name="Major J."/>
            <person name="Manning J."/>
            <person name="Marabella R."/>
            <person name="Maru K."/>
            <person name="Matthews C."/>
            <person name="Mauceli E."/>
            <person name="Mccarthy M."/>
            <person name="Mcdonough S."/>
            <person name="Mcghee T."/>
            <person name="Meldrim J."/>
            <person name="Meneus L."/>
            <person name="Mesirov J."/>
            <person name="Mihalev A."/>
            <person name="Mihova T."/>
            <person name="Mikkelsen T."/>
            <person name="Mlenga V."/>
            <person name="Moru K."/>
            <person name="Mozes J."/>
            <person name="Mulrain L."/>
            <person name="Munson G."/>
            <person name="Naylor J."/>
            <person name="Newes C."/>
            <person name="Nguyen C."/>
            <person name="Nguyen N."/>
            <person name="Nguyen T."/>
            <person name="Nicol R."/>
            <person name="Nielsen C."/>
            <person name="Nizzari M."/>
            <person name="Norbu C."/>
            <person name="Norbu N."/>
            <person name="O'donnell P."/>
            <person name="Okoawo O."/>
            <person name="O'leary S."/>
            <person name="Omotosho B."/>
            <person name="O'neill K."/>
            <person name="Osman S."/>
            <person name="Parker S."/>
            <person name="Perrin D."/>
            <person name="Phunkhang P."/>
            <person name="Piqani B."/>
            <person name="Purcell S."/>
            <person name="Rachupka T."/>
            <person name="Ramasamy U."/>
            <person name="Rameau R."/>
            <person name="Ray V."/>
            <person name="Raymond C."/>
            <person name="Retta R."/>
            <person name="Richardson S."/>
            <person name="Rise C."/>
            <person name="Rodriguez J."/>
            <person name="Rogers J."/>
            <person name="Rogov P."/>
            <person name="Rutman M."/>
            <person name="Schupbach R."/>
            <person name="Seaman C."/>
            <person name="Settipalli S."/>
            <person name="Sharpe T."/>
            <person name="Sheridan J."/>
            <person name="Sherpa N."/>
            <person name="Shi J."/>
            <person name="Smirnov S."/>
            <person name="Smith C."/>
            <person name="Sougnez C."/>
            <person name="Spencer B."/>
            <person name="Stalker J."/>
            <person name="Stange-thomann N."/>
            <person name="Stavropoulos S."/>
            <person name="Stetson K."/>
            <person name="Stone C."/>
            <person name="Stone S."/>
            <person name="Stubbs M."/>
            <person name="Talamas J."/>
            <person name="Tchuinga P."/>
            <person name="Tenzing P."/>
            <person name="Tesfaye S."/>
            <person name="Theodore J."/>
            <person name="Thoulutsang Y."/>
            <person name="Topham K."/>
            <person name="Towey S."/>
            <person name="Tsamla T."/>
            <person name="Tsomo N."/>
            <person name="Vallee D."/>
            <person name="Vassiliev H."/>
            <person name="Venkataraman V."/>
            <person name="Vinson J."/>
            <person name="Vo A."/>
            <person name="Wade C."/>
            <person name="Wang S."/>
            <person name="Wangchuk T."/>
            <person name="Wangdi T."/>
            <person name="Whittaker C."/>
            <person name="Wilkinson J."/>
            <person name="Wu Y."/>
            <person name="Wyman D."/>
            <person name="Yadav S."/>
            <person name="Yang S."/>
            <person name="Yang X."/>
            <person name="Yeager S."/>
            <person name="Yee E."/>
            <person name="Young G."/>
            <person name="Zainoun J."/>
            <person name="Zembeck L."/>
            <person name="Zimmer A."/>
            <person name="Zody M."/>
            <person name="Lander E."/>
        </authorList>
    </citation>
    <scope>NUCLEOTIDE SEQUENCE [LARGE SCALE GENOMIC DNA]</scope>
</reference>
<accession>H2ZGP1</accession>
<dbReference type="PROSITE" id="PS50005">
    <property type="entry name" value="TPR"/>
    <property type="match status" value="1"/>
</dbReference>
<keyword evidence="3" id="KW-1185">Reference proteome</keyword>
<evidence type="ECO:0000313" key="3">
    <source>
        <dbReference type="Proteomes" id="UP000007875"/>
    </source>
</evidence>
<dbReference type="InParanoid" id="H2ZGP1"/>
<dbReference type="Proteomes" id="UP000007875">
    <property type="component" value="Unassembled WGS sequence"/>
</dbReference>
<dbReference type="Gene3D" id="1.25.40.10">
    <property type="entry name" value="Tetratricopeptide repeat domain"/>
    <property type="match status" value="1"/>
</dbReference>
<sequence>MRAFMIYRKAAEKYKDLESPDQRLTGLVVCISKIKKLYKDKAYIGNATSIMKQMAKWLTKVQNPHSKMVAKGLHDIANFFSHGSENELAVKYYQMAITQMDKMFGHKAQTLNLYAQCHHNMGVVYKSMSKFKEAEYFFQKSVDLYKIAEDFDSEADKDETLRQSQDSVRKLRQMLGNPAF</sequence>
<evidence type="ECO:0000313" key="2">
    <source>
        <dbReference type="Ensembl" id="ENSCSAVP00000016757.1"/>
    </source>
</evidence>
<dbReference type="SUPFAM" id="SSF48452">
    <property type="entry name" value="TPR-like"/>
    <property type="match status" value="1"/>
</dbReference>
<dbReference type="AlphaFoldDB" id="H2ZGP1"/>
<dbReference type="SMART" id="SM00028">
    <property type="entry name" value="TPR"/>
    <property type="match status" value="2"/>
</dbReference>
<dbReference type="InterPro" id="IPR011990">
    <property type="entry name" value="TPR-like_helical_dom_sf"/>
</dbReference>